<comment type="caution">
    <text evidence="6">The sequence shown here is derived from an EMBL/GenBank/DDBJ whole genome shotgun (WGS) entry which is preliminary data.</text>
</comment>
<evidence type="ECO:0000256" key="3">
    <source>
        <dbReference type="ARBA" id="ARBA00022679"/>
    </source>
</evidence>
<organism evidence="6 7">
    <name type="scientific">Candidatus Magasanikbacteria bacterium GW2011_GWA2_45_39</name>
    <dbReference type="NCBI Taxonomy" id="1619041"/>
    <lineage>
        <taxon>Bacteria</taxon>
        <taxon>Candidatus Magasanikiibacteriota</taxon>
    </lineage>
</organism>
<feature type="binding site" description="in other chain" evidence="4">
    <location>
        <begin position="198"/>
        <end position="201"/>
    </location>
    <ligand>
        <name>dUMP</name>
        <dbReference type="ChEBI" id="CHEBI:246422"/>
        <note>ligand shared between dimeric partners</note>
    </ligand>
</feature>
<evidence type="ECO:0000256" key="1">
    <source>
        <dbReference type="ARBA" id="ARBA00011947"/>
    </source>
</evidence>
<dbReference type="CDD" id="cd00351">
    <property type="entry name" value="TS_Pyrimidine_HMase"/>
    <property type="match status" value="1"/>
</dbReference>
<feature type="binding site" description="in other chain" evidence="4">
    <location>
        <position position="28"/>
    </location>
    <ligand>
        <name>dUMP</name>
        <dbReference type="ChEBI" id="CHEBI:246422"/>
        <note>ligand shared between dimeric partners</note>
    </ligand>
</feature>
<sequence length="297" mass="34369">MGYTMSTMKAYLDIVRAILERGEKKSNRTGVDTIAIAGAMFEHDMSKGFPMLTTKKVPFKLVASELEFFIKGITDKKWLQDRNNHIWDEWCTPLKVPYATDEETKKKMFEERDLGTIYGWEWRHFGASYKTYDTDYTGQGVDQLKKVVDTLKKDPNNRRMLVLAWNPLDVDKALPPYCHYGFQVTVINGKLNLLWNQRSVDTMLGLPFNITSYALLLHLLAKETGLQEGKLVGFLADTHIYVNHLDGAREQLARDPNTYPLPRIETPNFTSIFDWKYEDSQVVDYQSYPRISFEIAV</sequence>
<feature type="active site" description="Nucleophile" evidence="4">
    <location>
        <position position="178"/>
    </location>
</feature>
<dbReference type="AlphaFoldDB" id="A0A0G1MFG9"/>
<dbReference type="NCBIfam" id="TIGR03284">
    <property type="entry name" value="thym_sym"/>
    <property type="match status" value="1"/>
</dbReference>
<evidence type="ECO:0000256" key="2">
    <source>
        <dbReference type="ARBA" id="ARBA00022603"/>
    </source>
</evidence>
<evidence type="ECO:0000313" key="6">
    <source>
        <dbReference type="EMBL" id="KKU06847.1"/>
    </source>
</evidence>
<feature type="binding site" evidence="4">
    <location>
        <position position="201"/>
    </location>
    <ligand>
        <name>(6R)-5,10-methylene-5,6,7,8-tetrahydrofolate</name>
        <dbReference type="ChEBI" id="CHEBI:15636"/>
    </ligand>
</feature>
<dbReference type="InterPro" id="IPR000398">
    <property type="entry name" value="Thymidylate_synthase"/>
</dbReference>
<comment type="pathway">
    <text evidence="4">Pyrimidine metabolism; dTTP biosynthesis.</text>
</comment>
<feature type="binding site" evidence="4">
    <location>
        <begin position="158"/>
        <end position="159"/>
    </location>
    <ligand>
        <name>dUMP</name>
        <dbReference type="ChEBI" id="CHEBI:246422"/>
        <note>ligand shared between dimeric partners</note>
    </ligand>
</feature>
<dbReference type="GO" id="GO:0006235">
    <property type="term" value="P:dTTP biosynthetic process"/>
    <property type="evidence" value="ECO:0007669"/>
    <property type="project" value="UniProtKB-UniRule"/>
</dbReference>
<name>A0A0G1MFG9_9BACT</name>
<keyword evidence="4" id="KW-0963">Cytoplasm</keyword>
<dbReference type="UniPathway" id="UPA00575"/>
<keyword evidence="2 4" id="KW-0489">Methyltransferase</keyword>
<evidence type="ECO:0000256" key="4">
    <source>
        <dbReference type="HAMAP-Rule" id="MF_00008"/>
    </source>
</evidence>
<comment type="catalytic activity">
    <reaction evidence="4">
        <text>dUMP + (6R)-5,10-methylene-5,6,7,8-tetrahydrofolate = 7,8-dihydrofolate + dTMP</text>
        <dbReference type="Rhea" id="RHEA:12104"/>
        <dbReference type="ChEBI" id="CHEBI:15636"/>
        <dbReference type="ChEBI" id="CHEBI:57451"/>
        <dbReference type="ChEBI" id="CHEBI:63528"/>
        <dbReference type="ChEBI" id="CHEBI:246422"/>
        <dbReference type="EC" id="2.1.1.45"/>
    </reaction>
</comment>
<proteinExistence type="inferred from homology"/>
<dbReference type="Proteomes" id="UP000033999">
    <property type="component" value="Unassembled WGS sequence"/>
</dbReference>
<dbReference type="InterPro" id="IPR023451">
    <property type="entry name" value="Thymidate_synth/dCMP_Mease_dom"/>
</dbReference>
<keyword evidence="4" id="KW-0545">Nucleotide biosynthesis</keyword>
<dbReference type="GO" id="GO:0005829">
    <property type="term" value="C:cytosol"/>
    <property type="evidence" value="ECO:0007669"/>
    <property type="project" value="TreeGrafter"/>
</dbReference>
<dbReference type="PANTHER" id="PTHR11548">
    <property type="entry name" value="THYMIDYLATE SYNTHASE 1"/>
    <property type="match status" value="1"/>
</dbReference>
<dbReference type="InterPro" id="IPR036926">
    <property type="entry name" value="Thymidate_synth/dCMP_Mease_sf"/>
</dbReference>
<dbReference type="EMBL" id="LCKX01000021">
    <property type="protein sequence ID" value="KKU06847.1"/>
    <property type="molecule type" value="Genomic_DNA"/>
</dbReference>
<reference evidence="6 7" key="1">
    <citation type="journal article" date="2015" name="Nature">
        <title>rRNA introns, odd ribosomes, and small enigmatic genomes across a large radiation of phyla.</title>
        <authorList>
            <person name="Brown C.T."/>
            <person name="Hug L.A."/>
            <person name="Thomas B.C."/>
            <person name="Sharon I."/>
            <person name="Castelle C.J."/>
            <person name="Singh A."/>
            <person name="Wilkins M.J."/>
            <person name="Williams K.H."/>
            <person name="Banfield J.F."/>
        </authorList>
    </citation>
    <scope>NUCLEOTIDE SEQUENCE [LARGE SCALE GENOMIC DNA]</scope>
</reference>
<feature type="binding site" description="in other chain" evidence="4">
    <location>
        <begin position="239"/>
        <end position="241"/>
    </location>
    <ligand>
        <name>dUMP</name>
        <dbReference type="ChEBI" id="CHEBI:246422"/>
        <note>ligand shared between dimeric partners</note>
    </ligand>
</feature>
<protein>
    <recommendedName>
        <fullName evidence="1 4">Thymidylate synthase</fullName>
        <shortName evidence="4">TS</shortName>
        <shortName evidence="4">TSase</shortName>
        <ecNumber evidence="1 4">2.1.1.45</ecNumber>
    </recommendedName>
</protein>
<dbReference type="InterPro" id="IPR045097">
    <property type="entry name" value="Thymidate_synth/dCMP_Mease"/>
</dbReference>
<feature type="domain" description="Thymidylate synthase/dCMP hydroxymethylase" evidence="5">
    <location>
        <begin position="9"/>
        <end position="297"/>
    </location>
</feature>
<dbReference type="HAMAP" id="MF_00008">
    <property type="entry name" value="Thymidy_synth_bact"/>
    <property type="match status" value="1"/>
</dbReference>
<dbReference type="PANTHER" id="PTHR11548:SF1">
    <property type="entry name" value="THYMIDYLATE SYNTHASE 1"/>
    <property type="match status" value="1"/>
</dbReference>
<comment type="subunit">
    <text evidence="4">Homodimer.</text>
</comment>
<dbReference type="GO" id="GO:0004799">
    <property type="term" value="F:thymidylate synthase activity"/>
    <property type="evidence" value="ECO:0007669"/>
    <property type="project" value="UniProtKB-UniRule"/>
</dbReference>
<comment type="subcellular location">
    <subcellularLocation>
        <location evidence="4">Cytoplasm</location>
    </subcellularLocation>
</comment>
<gene>
    <name evidence="4" type="primary">thyA</name>
    <name evidence="6" type="ORF">UX10_C0021G0023</name>
</gene>
<evidence type="ECO:0000313" key="7">
    <source>
        <dbReference type="Proteomes" id="UP000033999"/>
    </source>
</evidence>
<dbReference type="PRINTS" id="PR00108">
    <property type="entry name" value="THYMDSNTHASE"/>
</dbReference>
<dbReference type="PATRIC" id="fig|1619041.3.peg.658"/>
<feature type="binding site" description="in other chain" evidence="4">
    <location>
        <position position="209"/>
    </location>
    <ligand>
        <name>dUMP</name>
        <dbReference type="ChEBI" id="CHEBI:246422"/>
        <note>ligand shared between dimeric partners</note>
    </ligand>
</feature>
<evidence type="ECO:0000259" key="5">
    <source>
        <dbReference type="Pfam" id="PF00303"/>
    </source>
</evidence>
<dbReference type="GO" id="GO:0006231">
    <property type="term" value="P:dTMP biosynthetic process"/>
    <property type="evidence" value="ECO:0007669"/>
    <property type="project" value="UniProtKB-UniRule"/>
</dbReference>
<dbReference type="Pfam" id="PF00303">
    <property type="entry name" value="Thymidylat_synt"/>
    <property type="match status" value="1"/>
</dbReference>
<accession>A0A0G1MFG9</accession>
<feature type="binding site" evidence="4">
    <location>
        <position position="296"/>
    </location>
    <ligand>
        <name>(6R)-5,10-methylene-5,6,7,8-tetrahydrofolate</name>
        <dbReference type="ChEBI" id="CHEBI:15636"/>
    </ligand>
</feature>
<comment type="function">
    <text evidence="4">Catalyzes the reductive methylation of 2'-deoxyuridine-5'-monophosphate (dUMP) to 2'-deoxythymidine-5'-monophosphate (dTMP) while utilizing 5,10-methylenetetrahydrofolate (mTHF) as the methyl donor and reductant in the reaction, yielding dihydrofolate (DHF) as a by-product. This enzymatic reaction provides an intracellular de novo source of dTMP, an essential precursor for DNA biosynthesis.</text>
</comment>
<dbReference type="GO" id="GO:0032259">
    <property type="term" value="P:methylation"/>
    <property type="evidence" value="ECO:0007669"/>
    <property type="project" value="UniProtKB-KW"/>
</dbReference>
<dbReference type="EC" id="2.1.1.45" evidence="1 4"/>
<dbReference type="SUPFAM" id="SSF55831">
    <property type="entry name" value="Thymidylate synthase/dCMP hydroxymethylase"/>
    <property type="match status" value="1"/>
</dbReference>
<comment type="caution">
    <text evidence="4">Lacks conserved residue(s) required for the propagation of feature annotation.</text>
</comment>
<dbReference type="Gene3D" id="3.30.572.10">
    <property type="entry name" value="Thymidylate synthase/dCMP hydroxymethylase domain"/>
    <property type="match status" value="1"/>
</dbReference>
<keyword evidence="3 4" id="KW-0808">Transferase</keyword>
<comment type="similarity">
    <text evidence="4">Belongs to the thymidylate synthase family. Bacterial-type ThyA subfamily.</text>
</comment>